<dbReference type="GO" id="GO:0005544">
    <property type="term" value="F:calcium-dependent phospholipid binding"/>
    <property type="evidence" value="ECO:0007669"/>
    <property type="project" value="InterPro"/>
</dbReference>
<protein>
    <submittedName>
        <fullName evidence="3">Copine-8-like isoform X1</fullName>
    </submittedName>
</protein>
<dbReference type="SUPFAM" id="SSF53300">
    <property type="entry name" value="vWA-like"/>
    <property type="match status" value="1"/>
</dbReference>
<feature type="region of interest" description="Disordered" evidence="2">
    <location>
        <begin position="1"/>
        <end position="23"/>
    </location>
</feature>
<evidence type="ECO:0000313" key="4">
    <source>
        <dbReference type="Proteomes" id="UP001152795"/>
    </source>
</evidence>
<reference evidence="3" key="1">
    <citation type="submission" date="2020-04" db="EMBL/GenBank/DDBJ databases">
        <authorList>
            <person name="Alioto T."/>
            <person name="Alioto T."/>
            <person name="Gomez Garrido J."/>
        </authorList>
    </citation>
    <scope>NUCLEOTIDE SEQUENCE</scope>
    <source>
        <strain evidence="3">A484AB</strain>
    </source>
</reference>
<accession>A0A6S7GW67</accession>
<keyword evidence="4" id="KW-1185">Reference proteome</keyword>
<dbReference type="Gene3D" id="2.60.40.150">
    <property type="entry name" value="C2 domain"/>
    <property type="match status" value="2"/>
</dbReference>
<dbReference type="GO" id="GO:0071277">
    <property type="term" value="P:cellular response to calcium ion"/>
    <property type="evidence" value="ECO:0007669"/>
    <property type="project" value="TreeGrafter"/>
</dbReference>
<dbReference type="SUPFAM" id="SSF49562">
    <property type="entry name" value="C2 domain (Calcium/lipid-binding domain, CaLB)"/>
    <property type="match status" value="2"/>
</dbReference>
<dbReference type="SMART" id="SM00239">
    <property type="entry name" value="C2"/>
    <property type="match status" value="2"/>
</dbReference>
<dbReference type="Proteomes" id="UP001152795">
    <property type="component" value="Unassembled WGS sequence"/>
</dbReference>
<dbReference type="CDD" id="cd04048">
    <property type="entry name" value="C2A_Copine"/>
    <property type="match status" value="1"/>
</dbReference>
<dbReference type="PANTHER" id="PTHR10857:SF106">
    <property type="entry name" value="C2 DOMAIN-CONTAINING PROTEIN"/>
    <property type="match status" value="1"/>
</dbReference>
<dbReference type="OrthoDB" id="5855668at2759"/>
<dbReference type="GO" id="GO:0005886">
    <property type="term" value="C:plasma membrane"/>
    <property type="evidence" value="ECO:0007669"/>
    <property type="project" value="TreeGrafter"/>
</dbReference>
<dbReference type="EMBL" id="CACRXK020001369">
    <property type="protein sequence ID" value="CAB3988721.1"/>
    <property type="molecule type" value="Genomic_DNA"/>
</dbReference>
<dbReference type="InterPro" id="IPR045052">
    <property type="entry name" value="Copine"/>
</dbReference>
<dbReference type="PROSITE" id="PS50004">
    <property type="entry name" value="C2"/>
    <property type="match status" value="2"/>
</dbReference>
<gene>
    <name evidence="3" type="ORF">PACLA_8A002811</name>
</gene>
<dbReference type="InterPro" id="IPR010734">
    <property type="entry name" value="Copine_C"/>
</dbReference>
<comment type="caution">
    <text evidence="3">The sequence shown here is derived from an EMBL/GenBank/DDBJ whole genome shotgun (WGS) entry which is preliminary data.</text>
</comment>
<organism evidence="3 4">
    <name type="scientific">Paramuricea clavata</name>
    <name type="common">Red gorgonian</name>
    <name type="synonym">Violescent sea-whip</name>
    <dbReference type="NCBI Taxonomy" id="317549"/>
    <lineage>
        <taxon>Eukaryota</taxon>
        <taxon>Metazoa</taxon>
        <taxon>Cnidaria</taxon>
        <taxon>Anthozoa</taxon>
        <taxon>Octocorallia</taxon>
        <taxon>Malacalcyonacea</taxon>
        <taxon>Plexauridae</taxon>
        <taxon>Paramuricea</taxon>
    </lineage>
</organism>
<name>A0A6S7GW67_PARCT</name>
<dbReference type="InterPro" id="IPR035892">
    <property type="entry name" value="C2_domain_sf"/>
</dbReference>
<comment type="similarity">
    <text evidence="1">Belongs to the copine family.</text>
</comment>
<evidence type="ECO:0000256" key="1">
    <source>
        <dbReference type="ARBA" id="ARBA00009048"/>
    </source>
</evidence>
<dbReference type="InterPro" id="IPR000008">
    <property type="entry name" value="C2_dom"/>
</dbReference>
<feature type="compositionally biased region" description="Polar residues" evidence="2">
    <location>
        <begin position="8"/>
        <end position="23"/>
    </location>
</feature>
<proteinExistence type="inferred from homology"/>
<evidence type="ECO:0000256" key="2">
    <source>
        <dbReference type="SAM" id="MobiDB-lite"/>
    </source>
</evidence>
<dbReference type="PANTHER" id="PTHR10857">
    <property type="entry name" value="COPINE"/>
    <property type="match status" value="1"/>
</dbReference>
<dbReference type="Pfam" id="PF00168">
    <property type="entry name" value="C2"/>
    <property type="match status" value="2"/>
</dbReference>
<dbReference type="InterPro" id="IPR037768">
    <property type="entry name" value="C2B_Copine"/>
</dbReference>
<dbReference type="CDD" id="cd04047">
    <property type="entry name" value="C2B_Copine"/>
    <property type="match status" value="1"/>
</dbReference>
<sequence length="599" mass="67967">MARVSDIYGNSQTSRSTTFSQAPRTRYDAFQHPRRLELYIRCTELSQIDHFSKSDPLCVLFMKKMGQWCEYGRTESIPNNLNPRFWQSIELEAGGADNLPMKFTLYDLANFTSKDLRKHDVIGSVELELRTLLEDARPFVGELHLPGDMRTRGYIYVHVRDIKDTKSKLRLQVKGSKLTKRGMFAKCNAYFEVCCKMGKGGKEEFHPVYRSQVVSRSQEPRWQPGDIPLHKLCDDNDNETDVLLQCWHFIQDGGDDLIGEARCSLNDLLKRDHKVIQLYPQQQAKSKKPKSSGSLKILQCCIDRQYNVSDFVRGGCDMKFVCAVDFTLSNGNPKDSYSLHSMLSEHNEYLEALRSLGSVLSYYCLDKRYPVFGFGSRLPGDDVISHCFSLNEKEDLPQIEGLEGIIEAYLHRIQTLTFAGPTFLAPVLRRILRNHVPVSSQSSQCYVTVLILLDGIVNDLDELLPEVHKAMELPLSIVIAGVGPSSFHSMKDICSNKKNATRWNLHFVAVRSNNSKHISRGKVRDISAQVCRDFITYMRLKNIHPNPAKAVKIKPLYESLELDSAADRKIMARSLSQINDMKSCCPSCGSSITKVFPGV</sequence>
<dbReference type="AlphaFoldDB" id="A0A6S7GW67"/>
<dbReference type="InterPro" id="IPR036465">
    <property type="entry name" value="vWFA_dom_sf"/>
</dbReference>
<evidence type="ECO:0000313" key="3">
    <source>
        <dbReference type="EMBL" id="CAB3988721.1"/>
    </source>
</evidence>
<dbReference type="Pfam" id="PF07002">
    <property type="entry name" value="Copine"/>
    <property type="match status" value="1"/>
</dbReference>